<evidence type="ECO:0000256" key="3">
    <source>
        <dbReference type="SAM" id="MobiDB-lite"/>
    </source>
</evidence>
<dbReference type="PANTHER" id="PTHR47219">
    <property type="entry name" value="RAB GTPASE-ACTIVATING PROTEIN 1-LIKE"/>
    <property type="match status" value="1"/>
</dbReference>
<dbReference type="STRING" id="5786.F0ZLE9"/>
<dbReference type="Pfam" id="PF00566">
    <property type="entry name" value="RabGAP-TBC"/>
    <property type="match status" value="1"/>
</dbReference>
<dbReference type="EMBL" id="GL871066">
    <property type="protein sequence ID" value="EGC35256.1"/>
    <property type="molecule type" value="Genomic_DNA"/>
</dbReference>
<evidence type="ECO:0000313" key="6">
    <source>
        <dbReference type="Proteomes" id="UP000001064"/>
    </source>
</evidence>
<dbReference type="KEGG" id="dpp:DICPUDRAFT_152459"/>
<dbReference type="FunFam" id="1.10.472.80:FF:000006">
    <property type="entry name" value="TBC1 domain family member 14"/>
    <property type="match status" value="1"/>
</dbReference>
<dbReference type="InterPro" id="IPR000195">
    <property type="entry name" value="Rab-GAP-TBC_dom"/>
</dbReference>
<dbReference type="PROSITE" id="PS50088">
    <property type="entry name" value="ANK_REPEAT"/>
    <property type="match status" value="3"/>
</dbReference>
<dbReference type="SMART" id="SM00248">
    <property type="entry name" value="ANK"/>
    <property type="match status" value="4"/>
</dbReference>
<dbReference type="Gene3D" id="1.25.40.20">
    <property type="entry name" value="Ankyrin repeat-containing domain"/>
    <property type="match status" value="2"/>
</dbReference>
<dbReference type="InterPro" id="IPR050302">
    <property type="entry name" value="Rab_GAP_TBC_domain"/>
</dbReference>
<dbReference type="Proteomes" id="UP000001064">
    <property type="component" value="Unassembled WGS sequence"/>
</dbReference>
<sequence length="750" mass="86452">METNQDVSIEKESINNKDDEQINKEIETNDNDVIIENDDKNIIKTPEVKSLNDNEIFEKIVNAIKENNSNLLGQLLKKLSKNNEENKIDSNDESENENENRNHKNKPPKHTSRMYEKEINHEEIKKEIDENNKHFNFKPILNRILKGKTLLYTAVELDCYNDIVFLLLKYGADPNYLCTLSSPNNEELGSTSSSTVAASATGIANVEDLETLLSYYKKPADKEGVIHLTVRNGDSSILNLLLDYGADVNILDSLSRSPIIIASANGNTECARLLVLKSCNVNHEDLKKKTALHLAIDGGFDDIATTLTHNGGDVSVRYHYRPRGKTAQINLAIPSPSGKGRPSFNDSAQDYTDYKDVKIFSKLDRYGNIQDSNGSNGNQNMVTNDIELTDKQHQQQEKELELQSGVGRKYSRKSTMNSGLTTNISKQKNKKEIEKELERSIKWTKLTKKWAKRPEKRPLKVRSRSIKGIPDRMRSEVWLLLSMATIEKEKNKGLYDQYVNSHSESEVAIDLDVNRAFRNHIFFRERYGIGQVSLFNVLKAYSIHDRDIGYTQGMSSIASLLVMYLPEEDAFWTLQALMNRPEYNLRPIFLPGLPGFLRMAYVFENLLNDYFPTLKKALDDIYLGPPLYTTKWFLIGYLDSFPFHIALRIWDLIFSEGYFIVYSVAMSLFRLNEKLILENKDSFEKCYNILRSFENFDMDEDLFINYIMKHKINVKKIIHYENKYDQEKPNPSINRTTQSFKKRFSLFVKN</sequence>
<evidence type="ECO:0000259" key="4">
    <source>
        <dbReference type="PROSITE" id="PS50086"/>
    </source>
</evidence>
<dbReference type="InterPro" id="IPR036770">
    <property type="entry name" value="Ankyrin_rpt-contain_sf"/>
</dbReference>
<feature type="domain" description="Rab-GAP TBC" evidence="4">
    <location>
        <begin position="468"/>
        <end position="657"/>
    </location>
</feature>
<keyword evidence="6" id="KW-1185">Reference proteome</keyword>
<dbReference type="Gene3D" id="1.10.8.270">
    <property type="entry name" value="putative rabgap domain of human tbc1 domain family member 14 like domains"/>
    <property type="match status" value="1"/>
</dbReference>
<dbReference type="Gene3D" id="1.10.472.80">
    <property type="entry name" value="Ypt/Rab-GAP domain of gyp1p, domain 3"/>
    <property type="match status" value="1"/>
</dbReference>
<dbReference type="VEuPathDB" id="AmoebaDB:DICPUDRAFT_152459"/>
<dbReference type="eggNOG" id="KOG1102">
    <property type="taxonomic scope" value="Eukaryota"/>
</dbReference>
<dbReference type="eggNOG" id="KOG0502">
    <property type="taxonomic scope" value="Eukaryota"/>
</dbReference>
<dbReference type="PANTHER" id="PTHR47219:SF9">
    <property type="entry name" value="GTPASE ACTIVATING PROTEIN AND CENTROSOME-ASSOCIATED, ISOFORM B"/>
    <property type="match status" value="1"/>
</dbReference>
<dbReference type="GO" id="GO:0005096">
    <property type="term" value="F:GTPase activator activity"/>
    <property type="evidence" value="ECO:0000318"/>
    <property type="project" value="GO_Central"/>
</dbReference>
<evidence type="ECO:0000256" key="1">
    <source>
        <dbReference type="ARBA" id="ARBA00022468"/>
    </source>
</evidence>
<evidence type="ECO:0000256" key="2">
    <source>
        <dbReference type="PROSITE-ProRule" id="PRU00023"/>
    </source>
</evidence>
<dbReference type="OrthoDB" id="19040at2759"/>
<dbReference type="SUPFAM" id="SSF47923">
    <property type="entry name" value="Ypt/Rab-GAP domain of gyp1p"/>
    <property type="match status" value="2"/>
</dbReference>
<accession>F0ZLE9</accession>
<dbReference type="OMA" id="PMTLMGN"/>
<dbReference type="PROSITE" id="PS50086">
    <property type="entry name" value="TBC_RABGAP"/>
    <property type="match status" value="1"/>
</dbReference>
<proteinExistence type="predicted"/>
<dbReference type="Gene3D" id="1.10.10.750">
    <property type="entry name" value="Ypt/Rab-GAP domain of gyp1p, domain 1"/>
    <property type="match status" value="1"/>
</dbReference>
<dbReference type="PROSITE" id="PS50297">
    <property type="entry name" value="ANK_REP_REGION"/>
    <property type="match status" value="1"/>
</dbReference>
<keyword evidence="1" id="KW-0343">GTPase activation</keyword>
<feature type="repeat" description="ANK" evidence="2">
    <location>
        <begin position="287"/>
        <end position="319"/>
    </location>
</feature>
<dbReference type="Pfam" id="PF12796">
    <property type="entry name" value="Ank_2"/>
    <property type="match status" value="1"/>
</dbReference>
<dbReference type="Pfam" id="PF00023">
    <property type="entry name" value="Ank"/>
    <property type="match status" value="1"/>
</dbReference>
<dbReference type="RefSeq" id="XP_003288243.1">
    <property type="nucleotide sequence ID" value="XM_003288195.1"/>
</dbReference>
<reference evidence="6" key="1">
    <citation type="journal article" date="2011" name="Genome Biol.">
        <title>Comparative genomics of the social amoebae Dictyostelium discoideum and Dictyostelium purpureum.</title>
        <authorList>
            <consortium name="US DOE Joint Genome Institute (JGI-PGF)"/>
            <person name="Sucgang R."/>
            <person name="Kuo A."/>
            <person name="Tian X."/>
            <person name="Salerno W."/>
            <person name="Parikh A."/>
            <person name="Feasley C.L."/>
            <person name="Dalin E."/>
            <person name="Tu H."/>
            <person name="Huang E."/>
            <person name="Barry K."/>
            <person name="Lindquist E."/>
            <person name="Shapiro H."/>
            <person name="Bruce D."/>
            <person name="Schmutz J."/>
            <person name="Salamov A."/>
            <person name="Fey P."/>
            <person name="Gaudet P."/>
            <person name="Anjard C."/>
            <person name="Babu M.M."/>
            <person name="Basu S."/>
            <person name="Bushmanova Y."/>
            <person name="van der Wel H."/>
            <person name="Katoh-Kurasawa M."/>
            <person name="Dinh C."/>
            <person name="Coutinho P.M."/>
            <person name="Saito T."/>
            <person name="Elias M."/>
            <person name="Schaap P."/>
            <person name="Kay R.R."/>
            <person name="Henrissat B."/>
            <person name="Eichinger L."/>
            <person name="Rivero F."/>
            <person name="Putnam N.H."/>
            <person name="West C.M."/>
            <person name="Loomis W.F."/>
            <person name="Chisholm R.L."/>
            <person name="Shaulsky G."/>
            <person name="Strassmann J.E."/>
            <person name="Queller D.C."/>
            <person name="Kuspa A."/>
            <person name="Grigoriev I.V."/>
        </authorList>
    </citation>
    <scope>NUCLEOTIDE SEQUENCE [LARGE SCALE GENOMIC DNA]</scope>
    <source>
        <strain evidence="6">QSDP1</strain>
    </source>
</reference>
<name>F0ZLE9_DICPU</name>
<dbReference type="GeneID" id="10501651"/>
<dbReference type="GO" id="GO:0019899">
    <property type="term" value="F:enzyme binding"/>
    <property type="evidence" value="ECO:0007669"/>
    <property type="project" value="UniProtKB-ARBA"/>
</dbReference>
<gene>
    <name evidence="5" type="ORF">DICPUDRAFT_152459</name>
</gene>
<dbReference type="GO" id="GO:0031410">
    <property type="term" value="C:cytoplasmic vesicle"/>
    <property type="evidence" value="ECO:0007669"/>
    <property type="project" value="UniProtKB-ARBA"/>
</dbReference>
<feature type="compositionally biased region" description="Basic and acidic residues" evidence="3">
    <location>
        <begin position="8"/>
        <end position="24"/>
    </location>
</feature>
<protein>
    <recommendedName>
        <fullName evidence="4">Rab-GAP TBC domain-containing protein</fullName>
    </recommendedName>
</protein>
<dbReference type="InterPro" id="IPR035969">
    <property type="entry name" value="Rab-GAP_TBC_sf"/>
</dbReference>
<organism evidence="5 6">
    <name type="scientific">Dictyostelium purpureum</name>
    <name type="common">Slime mold</name>
    <dbReference type="NCBI Taxonomy" id="5786"/>
    <lineage>
        <taxon>Eukaryota</taxon>
        <taxon>Amoebozoa</taxon>
        <taxon>Evosea</taxon>
        <taxon>Eumycetozoa</taxon>
        <taxon>Dictyostelia</taxon>
        <taxon>Dictyosteliales</taxon>
        <taxon>Dictyosteliaceae</taxon>
        <taxon>Dictyostelium</taxon>
    </lineage>
</organism>
<dbReference type="FunFam" id="1.25.40.20:FF:000824">
    <property type="entry name" value="CARD- and ANK-containing Inflammasome Adaptor Protein"/>
    <property type="match status" value="1"/>
</dbReference>
<dbReference type="InterPro" id="IPR002110">
    <property type="entry name" value="Ankyrin_rpt"/>
</dbReference>
<feature type="compositionally biased region" description="Basic residues" evidence="3">
    <location>
        <begin position="103"/>
        <end position="112"/>
    </location>
</feature>
<dbReference type="InParanoid" id="F0ZLE9"/>
<evidence type="ECO:0000313" key="5">
    <source>
        <dbReference type="EMBL" id="EGC35256.1"/>
    </source>
</evidence>
<dbReference type="GO" id="GO:0016192">
    <property type="term" value="P:vesicle-mediated transport"/>
    <property type="evidence" value="ECO:0007669"/>
    <property type="project" value="UniProtKB-ARBA"/>
</dbReference>
<dbReference type="SMART" id="SM00164">
    <property type="entry name" value="TBC"/>
    <property type="match status" value="1"/>
</dbReference>
<keyword evidence="2" id="KW-0040">ANK repeat</keyword>
<dbReference type="GO" id="GO:0005773">
    <property type="term" value="C:vacuole"/>
    <property type="evidence" value="ECO:0007669"/>
    <property type="project" value="UniProtKB-ARBA"/>
</dbReference>
<feature type="region of interest" description="Disordered" evidence="3">
    <location>
        <begin position="1"/>
        <end position="24"/>
    </location>
</feature>
<feature type="repeat" description="ANK" evidence="2">
    <location>
        <begin position="146"/>
        <end position="179"/>
    </location>
</feature>
<dbReference type="AlphaFoldDB" id="F0ZLE9"/>
<dbReference type="FunFam" id="1.10.8.270:FF:000001">
    <property type="entry name" value="TBC1 domain family member 1"/>
    <property type="match status" value="1"/>
</dbReference>
<dbReference type="SUPFAM" id="SSF48403">
    <property type="entry name" value="Ankyrin repeat"/>
    <property type="match status" value="1"/>
</dbReference>
<dbReference type="FunCoup" id="F0ZLE9">
    <property type="interactions" value="140"/>
</dbReference>
<feature type="repeat" description="ANK" evidence="2">
    <location>
        <begin position="221"/>
        <end position="253"/>
    </location>
</feature>
<feature type="region of interest" description="Disordered" evidence="3">
    <location>
        <begin position="83"/>
        <end position="114"/>
    </location>
</feature>